<name>A0ABR1W3P4_9PEZI</name>
<dbReference type="RefSeq" id="XP_066719732.1">
    <property type="nucleotide sequence ID" value="XM_066855454.1"/>
</dbReference>
<evidence type="ECO:0000313" key="2">
    <source>
        <dbReference type="Proteomes" id="UP001480595"/>
    </source>
</evidence>
<comment type="caution">
    <text evidence="1">The sequence shown here is derived from an EMBL/GenBank/DDBJ whole genome shotgun (WGS) entry which is preliminary data.</text>
</comment>
<dbReference type="EMBL" id="JAQQWL010000004">
    <property type="protein sequence ID" value="KAK8076773.1"/>
    <property type="molecule type" value="Genomic_DNA"/>
</dbReference>
<dbReference type="GeneID" id="92088517"/>
<protein>
    <submittedName>
        <fullName evidence="1">HET domain-containing protein</fullName>
    </submittedName>
</protein>
<sequence>MSNDHTIFCWKWIQGIVPQEWTSLLAPSQDAFRKSGNISQTEPQLQPGLLPDLFDDSTESTYSMTNGGLSIELPSVFTSSYQLCCLEGKEP</sequence>
<accession>A0ABR1W3P4</accession>
<gene>
    <name evidence="1" type="ORF">PG994_004045</name>
</gene>
<organism evidence="1 2">
    <name type="scientific">Apiospora phragmitis</name>
    <dbReference type="NCBI Taxonomy" id="2905665"/>
    <lineage>
        <taxon>Eukaryota</taxon>
        <taxon>Fungi</taxon>
        <taxon>Dikarya</taxon>
        <taxon>Ascomycota</taxon>
        <taxon>Pezizomycotina</taxon>
        <taxon>Sordariomycetes</taxon>
        <taxon>Xylariomycetidae</taxon>
        <taxon>Amphisphaeriales</taxon>
        <taxon>Apiosporaceae</taxon>
        <taxon>Apiospora</taxon>
    </lineage>
</organism>
<keyword evidence="2" id="KW-1185">Reference proteome</keyword>
<evidence type="ECO:0000313" key="1">
    <source>
        <dbReference type="EMBL" id="KAK8076773.1"/>
    </source>
</evidence>
<dbReference type="Proteomes" id="UP001480595">
    <property type="component" value="Unassembled WGS sequence"/>
</dbReference>
<reference evidence="1 2" key="1">
    <citation type="submission" date="2023-01" db="EMBL/GenBank/DDBJ databases">
        <title>Analysis of 21 Apiospora genomes using comparative genomics revels a genus with tremendous synthesis potential of carbohydrate active enzymes and secondary metabolites.</title>
        <authorList>
            <person name="Sorensen T."/>
        </authorList>
    </citation>
    <scope>NUCLEOTIDE SEQUENCE [LARGE SCALE GENOMIC DNA]</scope>
    <source>
        <strain evidence="1 2">CBS 135458</strain>
    </source>
</reference>
<proteinExistence type="predicted"/>